<dbReference type="Proteomes" id="UP000322667">
    <property type="component" value="Chromosome D08"/>
</dbReference>
<reference evidence="1 2" key="1">
    <citation type="submission" date="2019-07" db="EMBL/GenBank/DDBJ databases">
        <title>WGS assembly of Gossypium tomentosum.</title>
        <authorList>
            <person name="Chen Z.J."/>
            <person name="Sreedasyam A."/>
            <person name="Ando A."/>
            <person name="Song Q."/>
            <person name="De L."/>
            <person name="Hulse-Kemp A."/>
            <person name="Ding M."/>
            <person name="Ye W."/>
            <person name="Kirkbride R."/>
            <person name="Jenkins J."/>
            <person name="Plott C."/>
            <person name="Lovell J."/>
            <person name="Lin Y.-M."/>
            <person name="Vaughn R."/>
            <person name="Liu B."/>
            <person name="Li W."/>
            <person name="Simpson S."/>
            <person name="Scheffler B."/>
            <person name="Saski C."/>
            <person name="Grover C."/>
            <person name="Hu G."/>
            <person name="Conover J."/>
            <person name="Carlson J."/>
            <person name="Shu S."/>
            <person name="Boston L."/>
            <person name="Williams M."/>
            <person name="Peterson D."/>
            <person name="Mcgee K."/>
            <person name="Jones D."/>
            <person name="Wendel J."/>
            <person name="Stelly D."/>
            <person name="Grimwood J."/>
            <person name="Schmutz J."/>
        </authorList>
    </citation>
    <scope>NUCLEOTIDE SEQUENCE [LARGE SCALE GENOMIC DNA]</scope>
    <source>
        <strain evidence="1">7179.01</strain>
    </source>
</reference>
<protein>
    <submittedName>
        <fullName evidence="1">Uncharacterized protein</fullName>
    </submittedName>
</protein>
<name>A0A5D2JWV9_GOSTO</name>
<accession>A0A5D2JWV9</accession>
<organism evidence="1 2">
    <name type="scientific">Gossypium tomentosum</name>
    <name type="common">Hawaiian cotton</name>
    <name type="synonym">Gossypium sandvicense</name>
    <dbReference type="NCBI Taxonomy" id="34277"/>
    <lineage>
        <taxon>Eukaryota</taxon>
        <taxon>Viridiplantae</taxon>
        <taxon>Streptophyta</taxon>
        <taxon>Embryophyta</taxon>
        <taxon>Tracheophyta</taxon>
        <taxon>Spermatophyta</taxon>
        <taxon>Magnoliopsida</taxon>
        <taxon>eudicotyledons</taxon>
        <taxon>Gunneridae</taxon>
        <taxon>Pentapetalae</taxon>
        <taxon>rosids</taxon>
        <taxon>malvids</taxon>
        <taxon>Malvales</taxon>
        <taxon>Malvaceae</taxon>
        <taxon>Malvoideae</taxon>
        <taxon>Gossypium</taxon>
    </lineage>
</organism>
<dbReference type="AlphaFoldDB" id="A0A5D2JWV9"/>
<dbReference type="EMBL" id="CM017630">
    <property type="protein sequence ID" value="TYH58293.1"/>
    <property type="molecule type" value="Genomic_DNA"/>
</dbReference>
<evidence type="ECO:0000313" key="2">
    <source>
        <dbReference type="Proteomes" id="UP000322667"/>
    </source>
</evidence>
<keyword evidence="2" id="KW-1185">Reference proteome</keyword>
<evidence type="ECO:0000313" key="1">
    <source>
        <dbReference type="EMBL" id="TYH58293.1"/>
    </source>
</evidence>
<proteinExistence type="predicted"/>
<gene>
    <name evidence="1" type="ORF">ES332_D08G143900v1</name>
</gene>
<sequence length="105" mass="12360">MLHTTPQQYCWKVWRRLNKTCLDDDDDDDIYIFFKAYKELVAQSPSNASGNMLHTTPQQYCWKVWRRVNKTCLDDDDDDDDIYIASISNGTHCSLSLKRFQLCVS</sequence>